<dbReference type="Gene3D" id="3.20.20.30">
    <property type="entry name" value="Luciferase-like domain"/>
    <property type="match status" value="1"/>
</dbReference>
<dbReference type="InterPro" id="IPR019949">
    <property type="entry name" value="CmoO-like"/>
</dbReference>
<evidence type="ECO:0000259" key="2">
    <source>
        <dbReference type="Pfam" id="PF00296"/>
    </source>
</evidence>
<dbReference type="EMBL" id="FOHV01000028">
    <property type="protein sequence ID" value="SET46260.1"/>
    <property type="molecule type" value="Genomic_DNA"/>
</dbReference>
<organism evidence="3 4">
    <name type="scientific">Thorsellia anophelis DSM 18579</name>
    <dbReference type="NCBI Taxonomy" id="1123402"/>
    <lineage>
        <taxon>Bacteria</taxon>
        <taxon>Pseudomonadati</taxon>
        <taxon>Pseudomonadota</taxon>
        <taxon>Gammaproteobacteria</taxon>
        <taxon>Enterobacterales</taxon>
        <taxon>Thorselliaceae</taxon>
        <taxon>Thorsellia</taxon>
    </lineage>
</organism>
<dbReference type="STRING" id="1123402.SAMN02583745_02442"/>
<keyword evidence="4" id="KW-1185">Reference proteome</keyword>
<accession>A0A1I0EM39</accession>
<name>A0A1I0EM39_9GAMM</name>
<comment type="similarity">
    <text evidence="1">To bacterial alkanal monooxygenase alpha and beta chains.</text>
</comment>
<dbReference type="NCBIfam" id="TIGR03558">
    <property type="entry name" value="oxido_grp_1"/>
    <property type="match status" value="1"/>
</dbReference>
<feature type="domain" description="Luciferase-like" evidence="2">
    <location>
        <begin position="25"/>
        <end position="309"/>
    </location>
</feature>
<evidence type="ECO:0000313" key="3">
    <source>
        <dbReference type="EMBL" id="SET46260.1"/>
    </source>
</evidence>
<sequence length="349" mass="38330">MDTLYANRKLPYKLSLLDKSPVAPTETAPDALARTLHLAKQAEKWGYHRFWIAEHHNTVHLASPSPELVIAWIAGQTHRIRLGSGGVMLQHYSPYKVAENFNLLASIAPGRIDIGIGKAPGGLPLSTKALQHAIHPEAKGSFNEQVNLLNKWIKPAKQNDTHQDEYDNLLATPLPNIFADGYLLGASEETALFAAKLGWHFVFAAHLNGDKTLLENVTKAWKANSELPTIVAVQVIVAKSTDEAKRLAKEIQLWGVELENGQKVTVATEAQAHAFVRQSGQQARSIFLRESNLLAGTAEEVHAQLTDLQTQFGIDEFIVDTPIVDAIARLRSVLLLAQFETINAETSVA</sequence>
<dbReference type="PANTHER" id="PTHR30137:SF20">
    <property type="entry name" value="N-ACETYL-S-ALKYLCYSTEINE MONOOXYGENASE"/>
    <property type="match status" value="1"/>
</dbReference>
<dbReference type="PANTHER" id="PTHR30137">
    <property type="entry name" value="LUCIFERASE-LIKE MONOOXYGENASE"/>
    <property type="match status" value="1"/>
</dbReference>
<dbReference type="GO" id="GO:0005829">
    <property type="term" value="C:cytosol"/>
    <property type="evidence" value="ECO:0007669"/>
    <property type="project" value="TreeGrafter"/>
</dbReference>
<gene>
    <name evidence="3" type="ORF">SAMN02583745_02442</name>
</gene>
<dbReference type="Proteomes" id="UP000242642">
    <property type="component" value="Unassembled WGS sequence"/>
</dbReference>
<dbReference type="InterPro" id="IPR050766">
    <property type="entry name" value="Bact_Lucif_Oxidored"/>
</dbReference>
<dbReference type="GO" id="GO:0016705">
    <property type="term" value="F:oxidoreductase activity, acting on paired donors, with incorporation or reduction of molecular oxygen"/>
    <property type="evidence" value="ECO:0007669"/>
    <property type="project" value="InterPro"/>
</dbReference>
<dbReference type="Pfam" id="PF00296">
    <property type="entry name" value="Bac_luciferase"/>
    <property type="match status" value="1"/>
</dbReference>
<dbReference type="AlphaFoldDB" id="A0A1I0EM39"/>
<reference evidence="4" key="1">
    <citation type="submission" date="2016-10" db="EMBL/GenBank/DDBJ databases">
        <authorList>
            <person name="Varghese N."/>
            <person name="Submissions S."/>
        </authorList>
    </citation>
    <scope>NUCLEOTIDE SEQUENCE [LARGE SCALE GENOMIC DNA]</scope>
    <source>
        <strain evidence="4">DSM 18579</strain>
    </source>
</reference>
<proteinExistence type="predicted"/>
<dbReference type="InterPro" id="IPR036661">
    <property type="entry name" value="Luciferase-like_sf"/>
</dbReference>
<protein>
    <submittedName>
        <fullName evidence="3">Luciferase family oxidoreductase, group 1</fullName>
    </submittedName>
</protein>
<dbReference type="InterPro" id="IPR011251">
    <property type="entry name" value="Luciferase-like_dom"/>
</dbReference>
<dbReference type="SUPFAM" id="SSF51679">
    <property type="entry name" value="Bacterial luciferase-like"/>
    <property type="match status" value="1"/>
</dbReference>
<evidence type="ECO:0000313" key="4">
    <source>
        <dbReference type="Proteomes" id="UP000242642"/>
    </source>
</evidence>
<evidence type="ECO:0000256" key="1">
    <source>
        <dbReference type="ARBA" id="ARBA00007789"/>
    </source>
</evidence>